<keyword evidence="3" id="KW-1185">Reference proteome</keyword>
<gene>
    <name evidence="2" type="ORF">GH754_11085</name>
</gene>
<protein>
    <submittedName>
        <fullName evidence="2">Uncharacterized protein</fullName>
    </submittedName>
</protein>
<accession>A0A6G1X772</accession>
<reference evidence="2 3" key="1">
    <citation type="submission" date="2019-11" db="EMBL/GenBank/DDBJ databases">
        <authorList>
            <person name="Li J."/>
        </authorList>
    </citation>
    <scope>NUCLEOTIDE SEQUENCE [LARGE SCALE GENOMIC DNA]</scope>
    <source>
        <strain evidence="2 3">J4</strain>
    </source>
</reference>
<dbReference type="OrthoDB" id="2689879at2"/>
<evidence type="ECO:0000256" key="1">
    <source>
        <dbReference type="SAM" id="Phobius"/>
    </source>
</evidence>
<keyword evidence="1" id="KW-0472">Membrane</keyword>
<evidence type="ECO:0000313" key="2">
    <source>
        <dbReference type="EMBL" id="MRG86853.1"/>
    </source>
</evidence>
<dbReference type="Proteomes" id="UP000480185">
    <property type="component" value="Unassembled WGS sequence"/>
</dbReference>
<organism evidence="2 3">
    <name type="scientific">Salinibacillus xinjiangensis</name>
    <dbReference type="NCBI Taxonomy" id="1229268"/>
    <lineage>
        <taxon>Bacteria</taxon>
        <taxon>Bacillati</taxon>
        <taxon>Bacillota</taxon>
        <taxon>Bacilli</taxon>
        <taxon>Bacillales</taxon>
        <taxon>Bacillaceae</taxon>
        <taxon>Salinibacillus</taxon>
    </lineage>
</organism>
<dbReference type="AlphaFoldDB" id="A0A6G1X772"/>
<dbReference type="RefSeq" id="WP_153728753.1">
    <property type="nucleotide sequence ID" value="NZ_WJNH01000006.1"/>
</dbReference>
<dbReference type="EMBL" id="WJNH01000006">
    <property type="protein sequence ID" value="MRG86853.1"/>
    <property type="molecule type" value="Genomic_DNA"/>
</dbReference>
<evidence type="ECO:0000313" key="3">
    <source>
        <dbReference type="Proteomes" id="UP000480185"/>
    </source>
</evidence>
<keyword evidence="1" id="KW-0812">Transmembrane</keyword>
<sequence length="519" mass="58472">MNQKSNKKGLITIISIILVIGIGAIGVYGYNQLVNKNPLVQYVTAEKNTFEETWAYYEDYYGDSKTINEKLMSDPYEATSTFSVNTDLPMQLAQADPMIGMIQGVISSLEITTDTKVNPSTKETYIGADVAMQGNSLLDGNIYQNEENTALQVPVLYDEYFVVNNKTFGEDLRQKGATEVPFEELPNFVDQQLSPEQLEEMAKDYLKIISDHLSEDKVEVSEGEEYQGSTYTKLSVHYTEEEVRDIFKEILTEMKNDERFTAQFGSAEIQKEEMDVLINNLDQLNLPNGLDYEAYMTKDYVEHRILSFDVMDTASQEEVAITFNMDTVNKGDDQYEFNFQVKAVPSSEDGQLLVQYSEDGSPDGEQYKVNHNLNVAFSDNQTEVDFGVEAETVLKENNSETHFNLVVNKPEVQEIPDVSGSLIMNVSDEDDKAQRDFEFGLDVAMEDPNMGPITAGVTLTGETEYTFTDNPEFPTIGENAVHVFEKSDQELQQILKEIEQNAMNYYQSMFGALGGMGGF</sequence>
<keyword evidence="1" id="KW-1133">Transmembrane helix</keyword>
<comment type="caution">
    <text evidence="2">The sequence shown here is derived from an EMBL/GenBank/DDBJ whole genome shotgun (WGS) entry which is preliminary data.</text>
</comment>
<feature type="transmembrane region" description="Helical" evidence="1">
    <location>
        <begin position="9"/>
        <end position="30"/>
    </location>
</feature>
<proteinExistence type="predicted"/>
<name>A0A6G1X772_9BACI</name>